<dbReference type="EMBL" id="KN818417">
    <property type="protein sequence ID" value="KIL56524.1"/>
    <property type="molecule type" value="Genomic_DNA"/>
</dbReference>
<feature type="region of interest" description="Disordered" evidence="1">
    <location>
        <begin position="126"/>
        <end position="149"/>
    </location>
</feature>
<evidence type="ECO:0000259" key="2">
    <source>
        <dbReference type="Pfam" id="PF09949"/>
    </source>
</evidence>
<accession>A0A0C2SRD3</accession>
<evidence type="ECO:0000313" key="3">
    <source>
        <dbReference type="EMBL" id="KIL56524.1"/>
    </source>
</evidence>
<dbReference type="GO" id="GO:0030479">
    <property type="term" value="C:actin cortical patch"/>
    <property type="evidence" value="ECO:0007669"/>
    <property type="project" value="TreeGrafter"/>
</dbReference>
<gene>
    <name evidence="3" type="ORF">M378DRAFT_172637</name>
</gene>
<protein>
    <recommendedName>
        <fullName evidence="2">Phosphatidate phosphatase APP1 catalytic domain-containing protein</fullName>
    </recommendedName>
</protein>
<dbReference type="InterPro" id="IPR052935">
    <property type="entry name" value="Mg2+_PAP"/>
</dbReference>
<dbReference type="GO" id="GO:0008195">
    <property type="term" value="F:phosphatidate phosphatase activity"/>
    <property type="evidence" value="ECO:0007669"/>
    <property type="project" value="InterPro"/>
</dbReference>
<dbReference type="OrthoDB" id="2117591at2759"/>
<feature type="domain" description="Phosphatidate phosphatase APP1 catalytic" evidence="2">
    <location>
        <begin position="324"/>
        <end position="475"/>
    </location>
</feature>
<dbReference type="AlphaFoldDB" id="A0A0C2SRD3"/>
<sequence length="792" mass="88575">MAEDLQATRRLKVMQNIKSYLKSWRSRTSTVTGAPANTGRSQVRGALRVWDRQTAQEAKDTRSFGPTETVHLFPGWAVRRYVDDDRNKFDLHVHVSGYAAAQAAQRSLSQRAFQRLAKGYAGLNKLAESHNPRFPPPDPRGSDEPKDDEPLQELKEAYELTLESSDVEALELPYIGEESLDPSSNELRISDFRRRWEANIEKRIQIVLGNSMLSSRAVDLELFVSSHHDVATGSCSAYTKKQEGLHFVSRHELVTGTDGSFHHEFVINWDDICHHSVGHYSYGQQVKEHELVLHAGLSPSNLESERSREGRMEVQVIPITHAPIRVISDIDDTIKFSNILGGARAIFRNVFVHDLEEITIPGMSEWYTKMWEEGVRFHYVSNGPLQMLPLIKAFLQASKLPSGSIRLKSYGARSIFNDLLTPPADRKRDGLDKVLKSFPDSKFILIGDSGEQDLELYAQIAKIYPGQILAIFVRDVEPETDPIADATGKEWKRHVMPRNNSEGYISGGVLSRSNSVFSSVFRPVRQKSRTSSVHDLPTPPISRSATIDDAFRPQDHSPGTSSISPAVLEPEQMIGGGHFNMNVSSSSPPSVSPLSEADIESGPILMRTKHGENGMRGRKAENSPYKAPEEAEKRKSAIMFLGEESAISQSPEAVSVLKANMNPVVYDSPKPSHKSFVTRASSTSSATRGAARNRPPSRSRLPTMDNAPTSRLLYRRRNTTGYPSDSSSPLTSPSIVSLTSKFRMSESEKKRVELQERVWRARAETPEHVLLRIFKHPTECIEVDNMLKNGEF</sequence>
<keyword evidence="4" id="KW-1185">Reference proteome</keyword>
<dbReference type="InParanoid" id="A0A0C2SRD3"/>
<name>A0A0C2SRD3_AMAMK</name>
<dbReference type="STRING" id="946122.A0A0C2SRD3"/>
<feature type="region of interest" description="Disordered" evidence="1">
    <location>
        <begin position="670"/>
        <end position="710"/>
    </location>
</feature>
<feature type="region of interest" description="Disordered" evidence="1">
    <location>
        <begin position="527"/>
        <end position="564"/>
    </location>
</feature>
<feature type="compositionally biased region" description="Low complexity" evidence="1">
    <location>
        <begin position="678"/>
        <end position="694"/>
    </location>
</feature>
<evidence type="ECO:0000256" key="1">
    <source>
        <dbReference type="SAM" id="MobiDB-lite"/>
    </source>
</evidence>
<proteinExistence type="predicted"/>
<feature type="region of interest" description="Disordered" evidence="1">
    <location>
        <begin position="608"/>
        <end position="630"/>
    </location>
</feature>
<dbReference type="PANTHER" id="PTHR28208:SF3">
    <property type="entry name" value="PHOSPHATIDATE PHOSPHATASE APP1"/>
    <property type="match status" value="1"/>
</dbReference>
<dbReference type="Proteomes" id="UP000054549">
    <property type="component" value="Unassembled WGS sequence"/>
</dbReference>
<reference evidence="3 4" key="1">
    <citation type="submission" date="2014-04" db="EMBL/GenBank/DDBJ databases">
        <title>Evolutionary Origins and Diversification of the Mycorrhizal Mutualists.</title>
        <authorList>
            <consortium name="DOE Joint Genome Institute"/>
            <consortium name="Mycorrhizal Genomics Consortium"/>
            <person name="Kohler A."/>
            <person name="Kuo A."/>
            <person name="Nagy L.G."/>
            <person name="Floudas D."/>
            <person name="Copeland A."/>
            <person name="Barry K.W."/>
            <person name="Cichocki N."/>
            <person name="Veneault-Fourrey C."/>
            <person name="LaButti K."/>
            <person name="Lindquist E.A."/>
            <person name="Lipzen A."/>
            <person name="Lundell T."/>
            <person name="Morin E."/>
            <person name="Murat C."/>
            <person name="Riley R."/>
            <person name="Ohm R."/>
            <person name="Sun H."/>
            <person name="Tunlid A."/>
            <person name="Henrissat B."/>
            <person name="Grigoriev I.V."/>
            <person name="Hibbett D.S."/>
            <person name="Martin F."/>
        </authorList>
    </citation>
    <scope>NUCLEOTIDE SEQUENCE [LARGE SCALE GENOMIC DNA]</scope>
    <source>
        <strain evidence="3 4">Koide BX008</strain>
    </source>
</reference>
<dbReference type="InterPro" id="IPR019236">
    <property type="entry name" value="APP1_cat"/>
</dbReference>
<dbReference type="Pfam" id="PF09949">
    <property type="entry name" value="APP1_cat"/>
    <property type="match status" value="1"/>
</dbReference>
<feature type="compositionally biased region" description="Basic and acidic residues" evidence="1">
    <location>
        <begin position="140"/>
        <end position="149"/>
    </location>
</feature>
<dbReference type="PANTHER" id="PTHR28208">
    <property type="entry name" value="PHOSPHATIDATE PHOSPHATASE APP1"/>
    <property type="match status" value="1"/>
</dbReference>
<feature type="compositionally biased region" description="Basic and acidic residues" evidence="1">
    <location>
        <begin position="609"/>
        <end position="630"/>
    </location>
</feature>
<organism evidence="3 4">
    <name type="scientific">Amanita muscaria (strain Koide BX008)</name>
    <dbReference type="NCBI Taxonomy" id="946122"/>
    <lineage>
        <taxon>Eukaryota</taxon>
        <taxon>Fungi</taxon>
        <taxon>Dikarya</taxon>
        <taxon>Basidiomycota</taxon>
        <taxon>Agaricomycotina</taxon>
        <taxon>Agaricomycetes</taxon>
        <taxon>Agaricomycetidae</taxon>
        <taxon>Agaricales</taxon>
        <taxon>Pluteineae</taxon>
        <taxon>Amanitaceae</taxon>
        <taxon>Amanita</taxon>
    </lineage>
</organism>
<dbReference type="HOGENOM" id="CLU_017236_0_0_1"/>
<evidence type="ECO:0000313" key="4">
    <source>
        <dbReference type="Proteomes" id="UP000054549"/>
    </source>
</evidence>